<accession>A0A8D9FC69</accession>
<organism evidence="1">
    <name type="scientific">Cacopsylla melanoneura</name>
    <dbReference type="NCBI Taxonomy" id="428564"/>
    <lineage>
        <taxon>Eukaryota</taxon>
        <taxon>Metazoa</taxon>
        <taxon>Ecdysozoa</taxon>
        <taxon>Arthropoda</taxon>
        <taxon>Hexapoda</taxon>
        <taxon>Insecta</taxon>
        <taxon>Pterygota</taxon>
        <taxon>Neoptera</taxon>
        <taxon>Paraneoptera</taxon>
        <taxon>Hemiptera</taxon>
        <taxon>Sternorrhyncha</taxon>
        <taxon>Psylloidea</taxon>
        <taxon>Psyllidae</taxon>
        <taxon>Psyllinae</taxon>
        <taxon>Cacopsylla</taxon>
    </lineage>
</organism>
<reference evidence="1" key="1">
    <citation type="submission" date="2021-05" db="EMBL/GenBank/DDBJ databases">
        <authorList>
            <person name="Alioto T."/>
            <person name="Alioto T."/>
            <person name="Gomez Garrido J."/>
        </authorList>
    </citation>
    <scope>NUCLEOTIDE SEQUENCE</scope>
</reference>
<protein>
    <submittedName>
        <fullName evidence="1">Uncharacterized protein</fullName>
    </submittedName>
</protein>
<dbReference type="AlphaFoldDB" id="A0A8D9FC69"/>
<sequence length="99" mass="11284">MCLKSNKIYIKDTDRHCLCFIKIMFTTNCRGQLKTTTTEYLCTKKTVISCQTRISSLYLGVSNKILCFVSQYTIILANVQHLGSLKTGVKGYYTNGTYF</sequence>
<dbReference type="EMBL" id="HBUF01643540">
    <property type="protein sequence ID" value="CAG6785398.1"/>
    <property type="molecule type" value="Transcribed_RNA"/>
</dbReference>
<name>A0A8D9FC69_9HEMI</name>
<evidence type="ECO:0000313" key="1">
    <source>
        <dbReference type="EMBL" id="CAG6785398.1"/>
    </source>
</evidence>
<proteinExistence type="predicted"/>